<dbReference type="Proteomes" id="UP000218334">
    <property type="component" value="Unassembled WGS sequence"/>
</dbReference>
<proteinExistence type="predicted"/>
<dbReference type="AlphaFoldDB" id="A0A2H3AMZ7"/>
<accession>A0A2H3AMZ7</accession>
<sequence length="175" mass="19909">MFHYILVLVRRIEKVIESNRKYNDDGEQFFYGFYSNLKPRATSTLTTSLDRLDDILFELALHTYSLVNHEACAGHELKESDEVVTHHDKFGDHDVPLPSLMSVIINGIISHLECLWHAGHPLVHLASHIIVCRLIFSGDNPRMGVSLQLTSTKQTREIPYSQIAICEDHGTLTID</sequence>
<name>A0A2H3AMZ7_9AGAR</name>
<dbReference type="EMBL" id="KZ293490">
    <property type="protein sequence ID" value="PBK60209.1"/>
    <property type="molecule type" value="Genomic_DNA"/>
</dbReference>
<gene>
    <name evidence="1" type="ORF">ARMSODRAFT_1068781</name>
</gene>
<protein>
    <submittedName>
        <fullName evidence="1">Uncharacterized protein</fullName>
    </submittedName>
</protein>
<evidence type="ECO:0000313" key="1">
    <source>
        <dbReference type="EMBL" id="PBK60209.1"/>
    </source>
</evidence>
<organism evidence="1 2">
    <name type="scientific">Armillaria solidipes</name>
    <dbReference type="NCBI Taxonomy" id="1076256"/>
    <lineage>
        <taxon>Eukaryota</taxon>
        <taxon>Fungi</taxon>
        <taxon>Dikarya</taxon>
        <taxon>Basidiomycota</taxon>
        <taxon>Agaricomycotina</taxon>
        <taxon>Agaricomycetes</taxon>
        <taxon>Agaricomycetidae</taxon>
        <taxon>Agaricales</taxon>
        <taxon>Marasmiineae</taxon>
        <taxon>Physalacriaceae</taxon>
        <taxon>Armillaria</taxon>
    </lineage>
</organism>
<evidence type="ECO:0000313" key="2">
    <source>
        <dbReference type="Proteomes" id="UP000218334"/>
    </source>
</evidence>
<keyword evidence="2" id="KW-1185">Reference proteome</keyword>
<reference evidence="2" key="1">
    <citation type="journal article" date="2017" name="Nat. Ecol. Evol.">
        <title>Genome expansion and lineage-specific genetic innovations in the forest pathogenic fungi Armillaria.</title>
        <authorList>
            <person name="Sipos G."/>
            <person name="Prasanna A.N."/>
            <person name="Walter M.C."/>
            <person name="O'Connor E."/>
            <person name="Balint B."/>
            <person name="Krizsan K."/>
            <person name="Kiss B."/>
            <person name="Hess J."/>
            <person name="Varga T."/>
            <person name="Slot J."/>
            <person name="Riley R."/>
            <person name="Boka B."/>
            <person name="Rigling D."/>
            <person name="Barry K."/>
            <person name="Lee J."/>
            <person name="Mihaltcheva S."/>
            <person name="LaButti K."/>
            <person name="Lipzen A."/>
            <person name="Waldron R."/>
            <person name="Moloney N.M."/>
            <person name="Sperisen C."/>
            <person name="Kredics L."/>
            <person name="Vagvoelgyi C."/>
            <person name="Patrignani A."/>
            <person name="Fitzpatrick D."/>
            <person name="Nagy I."/>
            <person name="Doyle S."/>
            <person name="Anderson J.B."/>
            <person name="Grigoriev I.V."/>
            <person name="Gueldener U."/>
            <person name="Muensterkoetter M."/>
            <person name="Nagy L.G."/>
        </authorList>
    </citation>
    <scope>NUCLEOTIDE SEQUENCE [LARGE SCALE GENOMIC DNA]</scope>
    <source>
        <strain evidence="2">28-4</strain>
    </source>
</reference>